<organism evidence="7 8">
    <name type="scientific">Ramularia collo-cygni</name>
    <dbReference type="NCBI Taxonomy" id="112498"/>
    <lineage>
        <taxon>Eukaryota</taxon>
        <taxon>Fungi</taxon>
        <taxon>Dikarya</taxon>
        <taxon>Ascomycota</taxon>
        <taxon>Pezizomycotina</taxon>
        <taxon>Dothideomycetes</taxon>
        <taxon>Dothideomycetidae</taxon>
        <taxon>Mycosphaerellales</taxon>
        <taxon>Mycosphaerellaceae</taxon>
        <taxon>Ramularia</taxon>
    </lineage>
</organism>
<dbReference type="RefSeq" id="XP_023626171.1">
    <property type="nucleotide sequence ID" value="XM_023770403.1"/>
</dbReference>
<dbReference type="GeneID" id="35600295"/>
<sequence>MITKYITGVTTTFSPFNPRSGKTVRNFLASLPPNARSTMAISIKMLPQTQAQDPATLALKFKDGKEMQLDLEKMKIKDIQTEVDRHSRVLRRAEDLAGN</sequence>
<evidence type="ECO:0000256" key="6">
    <source>
        <dbReference type="ARBA" id="ARBA00035180"/>
    </source>
</evidence>
<evidence type="ECO:0000256" key="2">
    <source>
        <dbReference type="ARBA" id="ARBA00005557"/>
    </source>
</evidence>
<keyword evidence="3 7" id="KW-0689">Ribosomal protein</keyword>
<accession>A0A2D3USL8</accession>
<dbReference type="Pfam" id="PF10780">
    <property type="entry name" value="MRP_L53"/>
    <property type="match status" value="1"/>
</dbReference>
<dbReference type="PANTHER" id="PTHR28236">
    <property type="entry name" value="54S RIBOSOMAL PROTEIN L44, MITOCHONDRIAL"/>
    <property type="match status" value="1"/>
</dbReference>
<dbReference type="PANTHER" id="PTHR28236:SF1">
    <property type="entry name" value="LARGE RIBOSOMAL SUBUNIT PROTEIN ML53"/>
    <property type="match status" value="1"/>
</dbReference>
<dbReference type="GO" id="GO:0005762">
    <property type="term" value="C:mitochondrial large ribosomal subunit"/>
    <property type="evidence" value="ECO:0007669"/>
    <property type="project" value="TreeGrafter"/>
</dbReference>
<keyword evidence="4" id="KW-0496">Mitochondrion</keyword>
<comment type="subcellular location">
    <subcellularLocation>
        <location evidence="1">Mitochondrion</location>
    </subcellularLocation>
</comment>
<dbReference type="InterPro" id="IPR042776">
    <property type="entry name" value="Ribosomal_mL53_fung"/>
</dbReference>
<dbReference type="GO" id="GO:0003735">
    <property type="term" value="F:structural constituent of ribosome"/>
    <property type="evidence" value="ECO:0007669"/>
    <property type="project" value="TreeGrafter"/>
</dbReference>
<evidence type="ECO:0000256" key="3">
    <source>
        <dbReference type="ARBA" id="ARBA00022980"/>
    </source>
</evidence>
<protein>
    <recommendedName>
        <fullName evidence="6">Large ribosomal subunit protein mL53</fullName>
    </recommendedName>
</protein>
<comment type="similarity">
    <text evidence="2">Belongs to the mitochondrion-specific ribosomal protein mL53 family.</text>
</comment>
<dbReference type="Gene3D" id="3.40.30.10">
    <property type="entry name" value="Glutaredoxin"/>
    <property type="match status" value="1"/>
</dbReference>
<keyword evidence="5" id="KW-0687">Ribonucleoprotein</keyword>
<evidence type="ECO:0000256" key="5">
    <source>
        <dbReference type="ARBA" id="ARBA00023274"/>
    </source>
</evidence>
<evidence type="ECO:0000313" key="7">
    <source>
        <dbReference type="EMBL" id="CZT19281.1"/>
    </source>
</evidence>
<dbReference type="Proteomes" id="UP000225277">
    <property type="component" value="Unassembled WGS sequence"/>
</dbReference>
<proteinExistence type="inferred from homology"/>
<gene>
    <name evidence="7" type="ORF">RCC_05127</name>
</gene>
<name>A0A2D3USL8_9PEZI</name>
<dbReference type="InterPro" id="IPR019716">
    <property type="entry name" value="Ribosomal_mL53"/>
</dbReference>
<dbReference type="STRING" id="112498.A0A2D3USL8"/>
<dbReference type="AlphaFoldDB" id="A0A2D3USL8"/>
<dbReference type="EMBL" id="FJUY01000007">
    <property type="protein sequence ID" value="CZT19281.1"/>
    <property type="molecule type" value="Genomic_DNA"/>
</dbReference>
<keyword evidence="8" id="KW-1185">Reference proteome</keyword>
<evidence type="ECO:0000256" key="1">
    <source>
        <dbReference type="ARBA" id="ARBA00004173"/>
    </source>
</evidence>
<reference evidence="7 8" key="1">
    <citation type="submission" date="2016-03" db="EMBL/GenBank/DDBJ databases">
        <authorList>
            <person name="Ploux O."/>
        </authorList>
    </citation>
    <scope>NUCLEOTIDE SEQUENCE [LARGE SCALE GENOMIC DNA]</scope>
    <source>
        <strain evidence="7 8">URUG2</strain>
    </source>
</reference>
<evidence type="ECO:0000313" key="8">
    <source>
        <dbReference type="Proteomes" id="UP000225277"/>
    </source>
</evidence>
<evidence type="ECO:0000256" key="4">
    <source>
        <dbReference type="ARBA" id="ARBA00023128"/>
    </source>
</evidence>
<dbReference type="OrthoDB" id="4136894at2759"/>